<feature type="region of interest" description="Disordered" evidence="10">
    <location>
        <begin position="813"/>
        <end position="842"/>
    </location>
</feature>
<evidence type="ECO:0000256" key="8">
    <source>
        <dbReference type="PIRSR" id="PIRSR630616-3"/>
    </source>
</evidence>
<dbReference type="GO" id="GO:0005524">
    <property type="term" value="F:ATP binding"/>
    <property type="evidence" value="ECO:0007669"/>
    <property type="project" value="UniProtKB-UniRule"/>
</dbReference>
<feature type="cross-link" description="Glycyl lysine isopeptide (Lys-Gly) (interchain with G-Cter in SUMO2)" evidence="8">
    <location>
        <position position="202"/>
    </location>
</feature>
<feature type="compositionally biased region" description="Basic and acidic residues" evidence="10">
    <location>
        <begin position="949"/>
        <end position="991"/>
    </location>
</feature>
<feature type="region of interest" description="Disordered" evidence="10">
    <location>
        <begin position="1621"/>
        <end position="1685"/>
    </location>
</feature>
<name>A0A0D9QGA8_PLAFR</name>
<feature type="region of interest" description="Disordered" evidence="10">
    <location>
        <begin position="947"/>
        <end position="1019"/>
    </location>
</feature>
<keyword evidence="2" id="KW-0808">Transferase</keyword>
<feature type="region of interest" description="Disordered" evidence="10">
    <location>
        <begin position="1439"/>
        <end position="1487"/>
    </location>
</feature>
<organism evidence="12 13">
    <name type="scientific">Plasmodium fragile</name>
    <dbReference type="NCBI Taxonomy" id="5857"/>
    <lineage>
        <taxon>Eukaryota</taxon>
        <taxon>Sar</taxon>
        <taxon>Alveolata</taxon>
        <taxon>Apicomplexa</taxon>
        <taxon>Aconoidasida</taxon>
        <taxon>Haemosporida</taxon>
        <taxon>Plasmodiidae</taxon>
        <taxon>Plasmodium</taxon>
        <taxon>Plasmodium (Plasmodium)</taxon>
    </lineage>
</organism>
<feature type="region of interest" description="Disordered" evidence="10">
    <location>
        <begin position="691"/>
        <end position="788"/>
    </location>
</feature>
<dbReference type="OMA" id="EILYYMM"/>
<feature type="domain" description="Protein kinase" evidence="11">
    <location>
        <begin position="77"/>
        <end position="339"/>
    </location>
</feature>
<dbReference type="InterPro" id="IPR000719">
    <property type="entry name" value="Prot_kinase_dom"/>
</dbReference>
<keyword evidence="1 12" id="KW-0723">Serine/threonine-protein kinase</keyword>
<feature type="compositionally biased region" description="Basic and acidic residues" evidence="10">
    <location>
        <begin position="1335"/>
        <end position="1346"/>
    </location>
</feature>
<evidence type="ECO:0000256" key="2">
    <source>
        <dbReference type="ARBA" id="ARBA00022679"/>
    </source>
</evidence>
<feature type="region of interest" description="Disordered" evidence="10">
    <location>
        <begin position="1"/>
        <end position="21"/>
    </location>
</feature>
<dbReference type="SUPFAM" id="SSF56112">
    <property type="entry name" value="Protein kinase-like (PK-like)"/>
    <property type="match status" value="1"/>
</dbReference>
<feature type="compositionally biased region" description="Polar residues" evidence="10">
    <location>
        <begin position="758"/>
        <end position="782"/>
    </location>
</feature>
<proteinExistence type="predicted"/>
<keyword evidence="4 12" id="KW-0418">Kinase</keyword>
<sequence>MDFPDIKKNPKTLNNNSKDNPEVADNYYKRNYIKGRKNEEVKIGSNLSTNNDVLQLPSVLHNQIRIIRTNDSCFKDYVVLNNLGKGTYAQVWKVKHKITNEIFAAKLLQPNQFPKESFNRIVEMFTKEIINLSICQCPGVIKLHKVIGGKEGWILIQDYANDGTLWKENLSSNMTEAFLYFIQLLQGMWYIQDMNIVHRDLKPTNILRYDNKRIVIADFGWSEHIDSCNLHPTEWPGTLEINPPEVLRNTGPMTEKIDNYALGMNMILFISGRFVCRQKGIECSKVAQTILKTVHNLRHSKPPSRFRENLKAWDLFVKLTSSNPSERLSLQNVLDHPWVTEMLNNFSLQNSKFLWHEKVKSRWIYLLSNNWNFFKNISSISPSGANTAAATPHAVYSTNTVNAISLHANGKMKQNVDVDKDDTSPSKGNNKSTVVMDAENAKDKTGNHKYSHACLKNDYEILYYMMKNNFKNRINCCSVKKSDPCTCRSNDSRTKQSRDAKSAVKADQKTGANTYTNDRFLNDDVIGATSATSIHNNNHSSHGNGNALHASPVVYVEDAKKDNFLVIDDDEQNTNQDNIAKKNKDDHIMKKENEAIVINDEEDEEAEQVGQVGQVGEAGDMGGNRAVQNNYVHKKKQQIHHSSLREESKNGKVSQVSHTGQMVNKKGVYHEALSRGQNDQFLHEQVPDIEQGITDGEEEEEDDEEEEDEDEEDDEEEEEEDDDDEEEEDDDDDDDEEEDEEEEEDHDQQHRSKDQRNHNGTLDSKNNQVTSHMKSGKNNNHMKSVRERCYSGSDTYDDFLNYKSKTNEHGYGKSVEVIHNGNGKSGKKGMTPKEDSICQKTNRNVTIDASEEKEEENCSNYKNALDSKAAKWFCAEKDQQMQTEKSVNYKKNMTSHVGNFQDASVTFCESKNVRLSKDQTKGQLAEHVCRRGSTGDEANGVNVEETMDGNERSCKYEGTRERAVPDLEDPQRRGNKWTKGEDSQQDDHAVEGEQDDYEAYDDHDYDEDEANEEEGKEDENYIKIYANNFNIHINKSGKHRKCAKNKDESFSNKVNAILENSKELKKKLKKNLSSLYEMGLNDGGGGEGRGGGGQSVGAYEQKRYQLDPPNVDSVTTCGGIRSINAGGSRVQLSLNQEKAPNGEAINMDTLGKHIHDENTWSKKKKMGNNSFLIAEGKISEKVHYGSAEGHTIADRTNGYHMEDINNKQESFECRPAHLRGYFNKVTEQSTASDICGEMDKPGDVSRSRLIESCVRYMEDSRVKNSHPDRFAAYAEGEYVGDKNKKGYLLQAGRIGDMEKVKSKLPMKDSEQMNQTNWEIFSNNNHTGQCVNDHMNSNKDNEDDKRQRIGNKKGTMMDAVGRIPSKSNLHNYNINQCGNDKGTNYEYENGLSSLLNKKKLHRENHLNSGVDAPTNHYEEQIKAAGGKDGKSSKHMSLSTIIRDDVRQPSANSKPCNDRVKKNEKNFSSNNDPSTHMSDEPNSSNDANDIIINDFMNNTKGGANYDARKKTAQVHIGEFEQTGHCDTSSGNTRHNYCASKKGYDKNEQHYYYYQTKNFTKLAERKNEGADPQGRSFCSVANYDTSYEENECNCSSSSRGVDKSEHSGFMKVLNTLGMQEHCAHSMSSTGSADGSASGSPSDNRHDNGHHNRSDDRSRNPFVPSKATGKDRNSMSLQMEGKAANQGAVSHCAARGNKTFDEVRRSQAVSTHAYLEGSHDRSGGAHNHHHKPSAFLHPTSYTKATIRLDETIRDNFNKTSSSSTYDYSDFDFHFSSNKDNIVDSFNTEYKLTTTREKVTGKKEKKEEKQERLCYNQTGARFQVHN</sequence>
<feature type="compositionally biased region" description="Basic and acidic residues" evidence="10">
    <location>
        <begin position="414"/>
        <end position="424"/>
    </location>
</feature>
<feature type="region of interest" description="Disordered" evidence="10">
    <location>
        <begin position="483"/>
        <end position="510"/>
    </location>
</feature>
<feature type="compositionally biased region" description="Basic and acidic residues" evidence="10">
    <location>
        <begin position="747"/>
        <end position="757"/>
    </location>
</feature>
<evidence type="ECO:0000256" key="4">
    <source>
        <dbReference type="ARBA" id="ARBA00022777"/>
    </source>
</evidence>
<feature type="region of interest" description="Disordered" evidence="10">
    <location>
        <begin position="640"/>
        <end position="661"/>
    </location>
</feature>
<feature type="compositionally biased region" description="Low complexity" evidence="10">
    <location>
        <begin position="1622"/>
        <end position="1638"/>
    </location>
</feature>
<dbReference type="PANTHER" id="PTHR24350">
    <property type="entry name" value="SERINE/THREONINE-PROTEIN KINASE IAL-RELATED"/>
    <property type="match status" value="1"/>
</dbReference>
<dbReference type="Pfam" id="PF00069">
    <property type="entry name" value="Pkinase"/>
    <property type="match status" value="1"/>
</dbReference>
<feature type="binding site" evidence="7">
    <location>
        <position position="218"/>
    </location>
    <ligand>
        <name>ATP</name>
        <dbReference type="ChEBI" id="CHEBI:30616"/>
    </ligand>
</feature>
<dbReference type="Gene3D" id="1.10.510.10">
    <property type="entry name" value="Transferase(Phosphotransferase) domain 1"/>
    <property type="match status" value="1"/>
</dbReference>
<keyword evidence="13" id="KW-1185">Reference proteome</keyword>
<feature type="active site" description="Proton acceptor" evidence="6">
    <location>
        <position position="200"/>
    </location>
</feature>
<dbReference type="RefSeq" id="XP_012337528.1">
    <property type="nucleotide sequence ID" value="XM_012482105.1"/>
</dbReference>
<evidence type="ECO:0000256" key="9">
    <source>
        <dbReference type="PROSITE-ProRule" id="PRU10141"/>
    </source>
</evidence>
<dbReference type="InterPro" id="IPR030616">
    <property type="entry name" value="Aur-like"/>
</dbReference>
<feature type="compositionally biased region" description="Polar residues" evidence="10">
    <location>
        <begin position="1464"/>
        <end position="1474"/>
    </location>
</feature>
<evidence type="ECO:0000256" key="3">
    <source>
        <dbReference type="ARBA" id="ARBA00022741"/>
    </source>
</evidence>
<feature type="binding site" evidence="7">
    <location>
        <begin position="158"/>
        <end position="160"/>
    </location>
    <ligand>
        <name>ATP</name>
        <dbReference type="ChEBI" id="CHEBI:30616"/>
    </ligand>
</feature>
<feature type="compositionally biased region" description="Basic and acidic residues" evidence="10">
    <location>
        <begin position="1454"/>
        <end position="1463"/>
    </location>
</feature>
<dbReference type="SMART" id="SM00220">
    <property type="entry name" value="S_TKc"/>
    <property type="match status" value="1"/>
</dbReference>
<feature type="region of interest" description="Disordered" evidence="10">
    <location>
        <begin position="412"/>
        <end position="432"/>
    </location>
</feature>
<feature type="compositionally biased region" description="Acidic residues" evidence="10">
    <location>
        <begin position="695"/>
        <end position="746"/>
    </location>
</feature>
<evidence type="ECO:0000259" key="11">
    <source>
        <dbReference type="PROSITE" id="PS50011"/>
    </source>
</evidence>
<dbReference type="GeneID" id="24269809"/>
<dbReference type="EMBL" id="KQ001709">
    <property type="protein sequence ID" value="KJP85847.1"/>
    <property type="molecule type" value="Genomic_DNA"/>
</dbReference>
<reference evidence="12 13" key="1">
    <citation type="submission" date="2014-03" db="EMBL/GenBank/DDBJ databases">
        <title>The Genome Sequence of Plasmodium fragile nilgiri.</title>
        <authorList>
            <consortium name="The Broad Institute Genomics Platform"/>
            <consortium name="The Broad Institute Genome Sequencing Center for Infectious Disease"/>
            <person name="Neafsey D."/>
            <person name="Duraisingh M."/>
            <person name="Young S.K."/>
            <person name="Zeng Q."/>
            <person name="Gargeya S."/>
            <person name="Abouelleil A."/>
            <person name="Alvarado L."/>
            <person name="Chapman S.B."/>
            <person name="Gainer-Dewar J."/>
            <person name="Goldberg J."/>
            <person name="Griggs A."/>
            <person name="Gujja S."/>
            <person name="Hansen M."/>
            <person name="Howarth C."/>
            <person name="Imamovic A."/>
            <person name="Larimer J."/>
            <person name="Pearson M."/>
            <person name="Poon T.W."/>
            <person name="Priest M."/>
            <person name="Roberts A."/>
            <person name="Saif S."/>
            <person name="Shea T."/>
            <person name="Sykes S."/>
            <person name="Wortman J."/>
            <person name="Nusbaum C."/>
            <person name="Birren B."/>
        </authorList>
    </citation>
    <scope>NUCLEOTIDE SEQUENCE [LARGE SCALE GENOMIC DNA]</scope>
    <source>
        <strain evidence="13">nilgiri</strain>
    </source>
</reference>
<feature type="compositionally biased region" description="Polar residues" evidence="10">
    <location>
        <begin position="651"/>
        <end position="661"/>
    </location>
</feature>
<dbReference type="GO" id="GO:0004674">
    <property type="term" value="F:protein serine/threonine kinase activity"/>
    <property type="evidence" value="ECO:0007669"/>
    <property type="project" value="UniProtKB-KW"/>
</dbReference>
<feature type="compositionally biased region" description="Basic and acidic residues" evidence="10">
    <location>
        <begin position="490"/>
        <end position="508"/>
    </location>
</feature>
<keyword evidence="5 7" id="KW-0067">ATP-binding</keyword>
<evidence type="ECO:0000256" key="6">
    <source>
        <dbReference type="PIRSR" id="PIRSR630616-1"/>
    </source>
</evidence>
<gene>
    <name evidence="12" type="ORF">AK88_04495</name>
</gene>
<evidence type="ECO:0000313" key="12">
    <source>
        <dbReference type="EMBL" id="KJP85847.1"/>
    </source>
</evidence>
<evidence type="ECO:0000256" key="7">
    <source>
        <dbReference type="PIRSR" id="PIRSR630616-2"/>
    </source>
</evidence>
<keyword evidence="3 7" id="KW-0547">Nucleotide-binding</keyword>
<dbReference type="VEuPathDB" id="PlasmoDB:AK88_04495"/>
<protein>
    <submittedName>
        <fullName evidence="12">Serine/threonine protein kinase</fullName>
    </submittedName>
</protein>
<dbReference type="Proteomes" id="UP000054561">
    <property type="component" value="Unassembled WGS sequence"/>
</dbReference>
<feature type="compositionally biased region" description="Basic and acidic residues" evidence="10">
    <location>
        <begin position="1639"/>
        <end position="1655"/>
    </location>
</feature>
<feature type="region of interest" description="Disordered" evidence="10">
    <location>
        <begin position="1333"/>
        <end position="1354"/>
    </location>
</feature>
<evidence type="ECO:0000256" key="5">
    <source>
        <dbReference type="ARBA" id="ARBA00022840"/>
    </source>
</evidence>
<evidence type="ECO:0000256" key="1">
    <source>
        <dbReference type="ARBA" id="ARBA00022527"/>
    </source>
</evidence>
<evidence type="ECO:0000256" key="10">
    <source>
        <dbReference type="SAM" id="MobiDB-lite"/>
    </source>
</evidence>
<feature type="binding site" evidence="7 9">
    <location>
        <position position="106"/>
    </location>
    <ligand>
        <name>ATP</name>
        <dbReference type="ChEBI" id="CHEBI:30616"/>
    </ligand>
</feature>
<dbReference type="PROSITE" id="PS50011">
    <property type="entry name" value="PROTEIN_KINASE_DOM"/>
    <property type="match status" value="1"/>
</dbReference>
<dbReference type="OrthoDB" id="504170at2759"/>
<accession>A0A0D9QGA8</accession>
<evidence type="ECO:0000313" key="13">
    <source>
        <dbReference type="Proteomes" id="UP000054561"/>
    </source>
</evidence>
<feature type="compositionally biased region" description="Acidic residues" evidence="10">
    <location>
        <begin position="992"/>
        <end position="1017"/>
    </location>
</feature>
<dbReference type="InterPro" id="IPR017441">
    <property type="entry name" value="Protein_kinase_ATP_BS"/>
</dbReference>
<dbReference type="PROSITE" id="PS00107">
    <property type="entry name" value="PROTEIN_KINASE_ATP"/>
    <property type="match status" value="1"/>
</dbReference>
<dbReference type="InterPro" id="IPR011009">
    <property type="entry name" value="Kinase-like_dom_sf"/>
</dbReference>